<gene>
    <name evidence="1" type="ORF">FBU59_005073</name>
</gene>
<organism evidence="1 2">
    <name type="scientific">Linderina macrospora</name>
    <dbReference type="NCBI Taxonomy" id="4868"/>
    <lineage>
        <taxon>Eukaryota</taxon>
        <taxon>Fungi</taxon>
        <taxon>Fungi incertae sedis</taxon>
        <taxon>Zoopagomycota</taxon>
        <taxon>Kickxellomycotina</taxon>
        <taxon>Kickxellomycetes</taxon>
        <taxon>Kickxellales</taxon>
        <taxon>Kickxellaceae</taxon>
        <taxon>Linderina</taxon>
    </lineage>
</organism>
<keyword evidence="2" id="KW-1185">Reference proteome</keyword>
<evidence type="ECO:0000313" key="1">
    <source>
        <dbReference type="EMBL" id="KAJ1936371.1"/>
    </source>
</evidence>
<accession>A0ACC1J3Q9</accession>
<evidence type="ECO:0000313" key="2">
    <source>
        <dbReference type="Proteomes" id="UP001150603"/>
    </source>
</evidence>
<comment type="caution">
    <text evidence="1">The sequence shown here is derived from an EMBL/GenBank/DDBJ whole genome shotgun (WGS) entry which is preliminary data.</text>
</comment>
<proteinExistence type="predicted"/>
<dbReference type="EMBL" id="JANBPW010003906">
    <property type="protein sequence ID" value="KAJ1936371.1"/>
    <property type="molecule type" value="Genomic_DNA"/>
</dbReference>
<reference evidence="1" key="1">
    <citation type="submission" date="2022-07" db="EMBL/GenBank/DDBJ databases">
        <title>Phylogenomic reconstructions and comparative analyses of Kickxellomycotina fungi.</title>
        <authorList>
            <person name="Reynolds N.K."/>
            <person name="Stajich J.E."/>
            <person name="Barry K."/>
            <person name="Grigoriev I.V."/>
            <person name="Crous P."/>
            <person name="Smith M.E."/>
        </authorList>
    </citation>
    <scope>NUCLEOTIDE SEQUENCE</scope>
    <source>
        <strain evidence="1">NRRL 5244</strain>
    </source>
</reference>
<name>A0ACC1J3Q9_9FUNG</name>
<protein>
    <submittedName>
        <fullName evidence="1">Uncharacterized protein</fullName>
    </submittedName>
</protein>
<sequence>MKESKYDRILRYVHMQQQNVAVMADLVQRDIDASMLMSGQIPYDLDLASPQRHSFEQNIVVPQGQQAQVVHSGHPHAASSSIGGVGMTGGVLHHPGVPPGGGHAYMSNNVMSPPPPIQHTVTNNTNTSATPQQNNQTHDVEEDDDTPLAAINSATSPPRQHQLDMVLANGGGGSGGSGGGMIGTLERYAQESANLPLPEPISPTDQARMSMVSFSSNMAANLHTSDMPVSRSQSQSLSDPRSASLHGSMARMTPVARSPTVQETGNSSQQFTTNPAGGQIRQPSFSSHINNRPSLDAITPHTVKPIHNDDDDDDDEPLLGKLSLGDVARVQAQAQKELEDEEDDNEPLQNQLRVSKLVEPRQLQQERPEVDQAVNDFAARMSTAFKSDTGDKGITQLEEARVIEQEQQQQQHIGNGDDDEDNKALEDSMPTLGLKVVNAVDNDNGSDDDSDGSANENEAANDAKESAGQHVVCDDNDDDNQPLAALSRHLSNGSMRPQQKQQILVQNLNLAV</sequence>
<feature type="non-terminal residue" evidence="1">
    <location>
        <position position="512"/>
    </location>
</feature>
<dbReference type="Proteomes" id="UP001150603">
    <property type="component" value="Unassembled WGS sequence"/>
</dbReference>